<dbReference type="AlphaFoldDB" id="A0A804P1U9"/>
<sequence>MQLIITKSHAHGIAIKNPWCSIEPKYSLREINPAIRGSSVKQVYLESEKRCLLHLTYYNRIIGVIFTLFFILIPGLAVSSNLLVVSCFQCSFANAKLSQKQQIYNGYLFLVVALRIDS</sequence>
<feature type="transmembrane region" description="Helical" evidence="1">
    <location>
        <begin position="57"/>
        <end position="77"/>
    </location>
</feature>
<reference evidence="3" key="1">
    <citation type="journal article" date="2009" name="Science">
        <title>The B73 maize genome: complexity, diversity, and dynamics.</title>
        <authorList>
            <person name="Schnable P.S."/>
            <person name="Ware D."/>
            <person name="Fulton R.S."/>
            <person name="Stein J.C."/>
            <person name="Wei F."/>
            <person name="Pasternak S."/>
            <person name="Liang C."/>
            <person name="Zhang J."/>
            <person name="Fulton L."/>
            <person name="Graves T.A."/>
            <person name="Minx P."/>
            <person name="Reily A.D."/>
            <person name="Courtney L."/>
            <person name="Kruchowski S.S."/>
            <person name="Tomlinson C."/>
            <person name="Strong C."/>
            <person name="Delehaunty K."/>
            <person name="Fronick C."/>
            <person name="Courtney B."/>
            <person name="Rock S.M."/>
            <person name="Belter E."/>
            <person name="Du F."/>
            <person name="Kim K."/>
            <person name="Abbott R.M."/>
            <person name="Cotton M."/>
            <person name="Levy A."/>
            <person name="Marchetto P."/>
            <person name="Ochoa K."/>
            <person name="Jackson S.M."/>
            <person name="Gillam B."/>
            <person name="Chen W."/>
            <person name="Yan L."/>
            <person name="Higginbotham J."/>
            <person name="Cardenas M."/>
            <person name="Waligorski J."/>
            <person name="Applebaum E."/>
            <person name="Phelps L."/>
            <person name="Falcone J."/>
            <person name="Kanchi K."/>
            <person name="Thane T."/>
            <person name="Scimone A."/>
            <person name="Thane N."/>
            <person name="Henke J."/>
            <person name="Wang T."/>
            <person name="Ruppert J."/>
            <person name="Shah N."/>
            <person name="Rotter K."/>
            <person name="Hodges J."/>
            <person name="Ingenthron E."/>
            <person name="Cordes M."/>
            <person name="Kohlberg S."/>
            <person name="Sgro J."/>
            <person name="Delgado B."/>
            <person name="Mead K."/>
            <person name="Chinwalla A."/>
            <person name="Leonard S."/>
            <person name="Crouse K."/>
            <person name="Collura K."/>
            <person name="Kudrna D."/>
            <person name="Currie J."/>
            <person name="He R."/>
            <person name="Angelova A."/>
            <person name="Rajasekar S."/>
            <person name="Mueller T."/>
            <person name="Lomeli R."/>
            <person name="Scara G."/>
            <person name="Ko A."/>
            <person name="Delaney K."/>
            <person name="Wissotski M."/>
            <person name="Lopez G."/>
            <person name="Campos D."/>
            <person name="Braidotti M."/>
            <person name="Ashley E."/>
            <person name="Golser W."/>
            <person name="Kim H."/>
            <person name="Lee S."/>
            <person name="Lin J."/>
            <person name="Dujmic Z."/>
            <person name="Kim W."/>
            <person name="Talag J."/>
            <person name="Zuccolo A."/>
            <person name="Fan C."/>
            <person name="Sebastian A."/>
            <person name="Kramer M."/>
            <person name="Spiegel L."/>
            <person name="Nascimento L."/>
            <person name="Zutavern T."/>
            <person name="Miller B."/>
            <person name="Ambroise C."/>
            <person name="Muller S."/>
            <person name="Spooner W."/>
            <person name="Narechania A."/>
            <person name="Ren L."/>
            <person name="Wei S."/>
            <person name="Kumari S."/>
            <person name="Faga B."/>
            <person name="Levy M.J."/>
            <person name="McMahan L."/>
            <person name="Van Buren P."/>
            <person name="Vaughn M.W."/>
            <person name="Ying K."/>
            <person name="Yeh C.-T."/>
            <person name="Emrich S.J."/>
            <person name="Jia Y."/>
            <person name="Kalyanaraman A."/>
            <person name="Hsia A.-P."/>
            <person name="Barbazuk W.B."/>
            <person name="Baucom R.S."/>
            <person name="Brutnell T.P."/>
            <person name="Carpita N.C."/>
            <person name="Chaparro C."/>
            <person name="Chia J.-M."/>
            <person name="Deragon J.-M."/>
            <person name="Estill J.C."/>
            <person name="Fu Y."/>
            <person name="Jeddeloh J.A."/>
            <person name="Han Y."/>
            <person name="Lee H."/>
            <person name="Li P."/>
            <person name="Lisch D.R."/>
            <person name="Liu S."/>
            <person name="Liu Z."/>
            <person name="Nagel D.H."/>
            <person name="McCann M.C."/>
            <person name="SanMiguel P."/>
            <person name="Myers A.M."/>
            <person name="Nettleton D."/>
            <person name="Nguyen J."/>
            <person name="Penning B.W."/>
            <person name="Ponnala L."/>
            <person name="Schneider K.L."/>
            <person name="Schwartz D.C."/>
            <person name="Sharma A."/>
            <person name="Soderlund C."/>
            <person name="Springer N.M."/>
            <person name="Sun Q."/>
            <person name="Wang H."/>
            <person name="Waterman M."/>
            <person name="Westerman R."/>
            <person name="Wolfgruber T.K."/>
            <person name="Yang L."/>
            <person name="Yu Y."/>
            <person name="Zhang L."/>
            <person name="Zhou S."/>
            <person name="Zhu Q."/>
            <person name="Bennetzen J.L."/>
            <person name="Dawe R.K."/>
            <person name="Jiang J."/>
            <person name="Jiang N."/>
            <person name="Presting G.G."/>
            <person name="Wessler S.R."/>
            <person name="Aluru S."/>
            <person name="Martienssen R.A."/>
            <person name="Clifton S.W."/>
            <person name="McCombie W.R."/>
            <person name="Wing R.A."/>
            <person name="Wilson R.K."/>
        </authorList>
    </citation>
    <scope>NUCLEOTIDE SEQUENCE [LARGE SCALE GENOMIC DNA]</scope>
    <source>
        <strain evidence="3">cv. B73</strain>
    </source>
</reference>
<keyword evidence="1" id="KW-1133">Transmembrane helix</keyword>
<proteinExistence type="predicted"/>
<reference evidence="2" key="3">
    <citation type="submission" date="2021-05" db="UniProtKB">
        <authorList>
            <consortium name="EnsemblPlants"/>
        </authorList>
    </citation>
    <scope>IDENTIFICATION</scope>
    <source>
        <strain evidence="2">cv. B73</strain>
    </source>
</reference>
<evidence type="ECO:0000313" key="2">
    <source>
        <dbReference type="EnsemblPlants" id="Zm00001eb202680_P001"/>
    </source>
</evidence>
<accession>A0A804P1U9</accession>
<keyword evidence="1" id="KW-0812">Transmembrane</keyword>
<reference evidence="2" key="2">
    <citation type="submission" date="2019-07" db="EMBL/GenBank/DDBJ databases">
        <authorList>
            <person name="Seetharam A."/>
            <person name="Woodhouse M."/>
            <person name="Cannon E."/>
        </authorList>
    </citation>
    <scope>NUCLEOTIDE SEQUENCE [LARGE SCALE GENOMIC DNA]</scope>
    <source>
        <strain evidence="2">cv. B73</strain>
    </source>
</reference>
<keyword evidence="3" id="KW-1185">Reference proteome</keyword>
<dbReference type="Gramene" id="Zm00001eb202680_T001">
    <property type="protein sequence ID" value="Zm00001eb202680_P001"/>
    <property type="gene ID" value="Zm00001eb202680"/>
</dbReference>
<evidence type="ECO:0000313" key="3">
    <source>
        <dbReference type="Proteomes" id="UP000007305"/>
    </source>
</evidence>
<name>A0A804P1U9_MAIZE</name>
<organism evidence="2 3">
    <name type="scientific">Zea mays</name>
    <name type="common">Maize</name>
    <dbReference type="NCBI Taxonomy" id="4577"/>
    <lineage>
        <taxon>Eukaryota</taxon>
        <taxon>Viridiplantae</taxon>
        <taxon>Streptophyta</taxon>
        <taxon>Embryophyta</taxon>
        <taxon>Tracheophyta</taxon>
        <taxon>Spermatophyta</taxon>
        <taxon>Magnoliopsida</taxon>
        <taxon>Liliopsida</taxon>
        <taxon>Poales</taxon>
        <taxon>Poaceae</taxon>
        <taxon>PACMAD clade</taxon>
        <taxon>Panicoideae</taxon>
        <taxon>Andropogonodae</taxon>
        <taxon>Andropogoneae</taxon>
        <taxon>Tripsacinae</taxon>
        <taxon>Zea</taxon>
    </lineage>
</organism>
<dbReference type="EnsemblPlants" id="Zm00001eb202680_T001">
    <property type="protein sequence ID" value="Zm00001eb202680_P001"/>
    <property type="gene ID" value="Zm00001eb202680"/>
</dbReference>
<dbReference type="InParanoid" id="A0A804P1U9"/>
<keyword evidence="1" id="KW-0472">Membrane</keyword>
<protein>
    <submittedName>
        <fullName evidence="2">Uncharacterized protein</fullName>
    </submittedName>
</protein>
<dbReference type="Proteomes" id="UP000007305">
    <property type="component" value="Chromosome 4"/>
</dbReference>
<evidence type="ECO:0000256" key="1">
    <source>
        <dbReference type="SAM" id="Phobius"/>
    </source>
</evidence>